<feature type="compositionally biased region" description="Basic and acidic residues" evidence="1">
    <location>
        <begin position="201"/>
        <end position="212"/>
    </location>
</feature>
<evidence type="ECO:0000256" key="1">
    <source>
        <dbReference type="SAM" id="MobiDB-lite"/>
    </source>
</evidence>
<dbReference type="SUPFAM" id="SSF54928">
    <property type="entry name" value="RNA-binding domain, RBD"/>
    <property type="match status" value="1"/>
</dbReference>
<evidence type="ECO:0008006" key="4">
    <source>
        <dbReference type="Google" id="ProtNLM"/>
    </source>
</evidence>
<organism evidence="2 3">
    <name type="scientific">Nannochloropsis salina CCMP1776</name>
    <dbReference type="NCBI Taxonomy" id="1027361"/>
    <lineage>
        <taxon>Eukaryota</taxon>
        <taxon>Sar</taxon>
        <taxon>Stramenopiles</taxon>
        <taxon>Ochrophyta</taxon>
        <taxon>Eustigmatophyceae</taxon>
        <taxon>Eustigmatales</taxon>
        <taxon>Monodopsidaceae</taxon>
        <taxon>Microchloropsis</taxon>
        <taxon>Microchloropsis salina</taxon>
    </lineage>
</organism>
<dbReference type="EMBL" id="SDOX01000021">
    <property type="protein sequence ID" value="TFJ83720.1"/>
    <property type="molecule type" value="Genomic_DNA"/>
</dbReference>
<evidence type="ECO:0000313" key="3">
    <source>
        <dbReference type="Proteomes" id="UP000355283"/>
    </source>
</evidence>
<feature type="compositionally biased region" description="Low complexity" evidence="1">
    <location>
        <begin position="110"/>
        <end position="130"/>
    </location>
</feature>
<feature type="region of interest" description="Disordered" evidence="1">
    <location>
        <begin position="1"/>
        <end position="27"/>
    </location>
</feature>
<dbReference type="Proteomes" id="UP000355283">
    <property type="component" value="Unassembled WGS sequence"/>
</dbReference>
<comment type="caution">
    <text evidence="2">The sequence shown here is derived from an EMBL/GenBank/DDBJ whole genome shotgun (WGS) entry which is preliminary data.</text>
</comment>
<keyword evidence="3" id="KW-1185">Reference proteome</keyword>
<proteinExistence type="predicted"/>
<feature type="compositionally biased region" description="Acidic residues" evidence="1">
    <location>
        <begin position="1"/>
        <end position="15"/>
    </location>
</feature>
<sequence>MSRFDVDDDDHDLDESSGGLSSQLPTEPPFLAYITDTEASEDDIRAFFGAECEVVEVNVANNVAKVEFKERDTLARALFYSGRLLMRKEAKISLTLATASTPAPRPAQATAFKSTSSQYSSSSTAASVSSNTKNGGGSGRERGGGKGYQGQSRGSPSRDRGRGGPRGGEGGRRGPRPNIFGGENGPRRAALSSEGGGGGDGAREEPAKEEGGVVRPQRPRLQLKPRSKPLVDEEGERKGMDRKQSIFGGGRPHDEVAFEKQWQEKHKEDGRAEEALAGTGGKYSLRGDRTLKLAAGAGGEDGGGGFSGRGRGGHWGAGRREGPGGRGGGRGGGGRGGSASKKPSIKKNVTGPDEWQEVEASVVRRRGQGSLARGGEEGEEGITRAVGGAFAALNMEEDSD</sequence>
<evidence type="ECO:0000313" key="2">
    <source>
        <dbReference type="EMBL" id="TFJ83720.1"/>
    </source>
</evidence>
<protein>
    <recommendedName>
        <fullName evidence="4">RRM domain-containing protein</fullName>
    </recommendedName>
</protein>
<feature type="compositionally biased region" description="Basic residues" evidence="1">
    <location>
        <begin position="217"/>
        <end position="227"/>
    </location>
</feature>
<feature type="compositionally biased region" description="Gly residues" evidence="1">
    <location>
        <begin position="296"/>
        <end position="316"/>
    </location>
</feature>
<feature type="compositionally biased region" description="Basic and acidic residues" evidence="1">
    <location>
        <begin position="251"/>
        <end position="274"/>
    </location>
</feature>
<dbReference type="InterPro" id="IPR035979">
    <property type="entry name" value="RBD_domain_sf"/>
</dbReference>
<feature type="compositionally biased region" description="Basic and acidic residues" evidence="1">
    <location>
        <begin position="229"/>
        <end position="244"/>
    </location>
</feature>
<gene>
    <name evidence="2" type="ORF">NSK_004824</name>
</gene>
<name>A0A4D9CWX7_9STRA</name>
<reference evidence="2 3" key="1">
    <citation type="submission" date="2019-01" db="EMBL/GenBank/DDBJ databases">
        <title>Nuclear Genome Assembly of the Microalgal Biofuel strain Nannochloropsis salina CCMP1776.</title>
        <authorList>
            <person name="Hovde B."/>
        </authorList>
    </citation>
    <scope>NUCLEOTIDE SEQUENCE [LARGE SCALE GENOMIC DNA]</scope>
    <source>
        <strain evidence="2 3">CCMP1776</strain>
    </source>
</reference>
<dbReference type="GO" id="GO:0003676">
    <property type="term" value="F:nucleic acid binding"/>
    <property type="evidence" value="ECO:0007669"/>
    <property type="project" value="InterPro"/>
</dbReference>
<accession>A0A4D9CWX7</accession>
<dbReference type="AlphaFoldDB" id="A0A4D9CWX7"/>
<feature type="region of interest" description="Disordered" evidence="1">
    <location>
        <begin position="100"/>
        <end position="382"/>
    </location>
</feature>
<feature type="compositionally biased region" description="Gly residues" evidence="1">
    <location>
        <begin position="324"/>
        <end position="337"/>
    </location>
</feature>